<dbReference type="PANTHER" id="PTHR23028">
    <property type="entry name" value="ACETYLTRANSFERASE"/>
    <property type="match status" value="1"/>
</dbReference>
<dbReference type="GO" id="GO:0016747">
    <property type="term" value="F:acyltransferase activity, transferring groups other than amino-acyl groups"/>
    <property type="evidence" value="ECO:0007669"/>
    <property type="project" value="InterPro"/>
</dbReference>
<sequence>MFCISACAPLFLPPKLSDVTQSRAMRYGVVMVSASAITEIVYMKRIDSLDWQRGLLALSIMVYHLFSWQVASLDSSTLLGRLGIYGVSMFFILSGLSMAVVYNAYIVDIQSSLNFFVRRIFRIWPLLWLTIFCAVLYKFVSGQPSDWLLVASNLTTLFGFFQPSAYISTGAWSIGNEMVYYALTPLIIYVYNRKLLLGNLLTAATWLVGLLFSSYILNSDRTLVQQWATYVNPFNNLYFYSAGIAIFYNMRQLALGKTASVCLLVLPALLFFAFPVVGDPINIVTGTTRVVFSLASLLMVIGFYKMALSVPGMIARPLTQLGVLTYGVYLLHPIVYRVQFEILKHLGITINSFFFIVAAIFLTIIAAQIAFTVLEMPFIRLGKSLTTTRKSEKPVASAAVQK</sequence>
<feature type="transmembrane region" description="Helical" evidence="1">
    <location>
        <begin position="195"/>
        <end position="217"/>
    </location>
</feature>
<keyword evidence="4" id="KW-1185">Reference proteome</keyword>
<accession>A0A2U2HMU9</accession>
<dbReference type="GO" id="GO:0000271">
    <property type="term" value="P:polysaccharide biosynthetic process"/>
    <property type="evidence" value="ECO:0007669"/>
    <property type="project" value="TreeGrafter"/>
</dbReference>
<keyword evidence="1" id="KW-0812">Transmembrane</keyword>
<feature type="transmembrane region" description="Helical" evidence="1">
    <location>
        <begin position="83"/>
        <end position="107"/>
    </location>
</feature>
<feature type="transmembrane region" description="Helical" evidence="1">
    <location>
        <begin position="237"/>
        <end position="254"/>
    </location>
</feature>
<protein>
    <submittedName>
        <fullName evidence="3">Acyltransferase</fullName>
    </submittedName>
</protein>
<keyword evidence="3" id="KW-0808">Transferase</keyword>
<dbReference type="Proteomes" id="UP000241421">
    <property type="component" value="Unassembled WGS sequence"/>
</dbReference>
<proteinExistence type="predicted"/>
<feature type="transmembrane region" description="Helical" evidence="1">
    <location>
        <begin position="55"/>
        <end position="71"/>
    </location>
</feature>
<dbReference type="InterPro" id="IPR002656">
    <property type="entry name" value="Acyl_transf_3_dom"/>
</dbReference>
<keyword evidence="1" id="KW-0472">Membrane</keyword>
<feature type="transmembrane region" description="Helical" evidence="1">
    <location>
        <begin position="348"/>
        <end position="374"/>
    </location>
</feature>
<name>A0A2U2HMU9_9BURK</name>
<feature type="transmembrane region" description="Helical" evidence="1">
    <location>
        <begin position="318"/>
        <end position="336"/>
    </location>
</feature>
<feature type="domain" description="Acyltransferase 3" evidence="2">
    <location>
        <begin position="47"/>
        <end position="369"/>
    </location>
</feature>
<dbReference type="GO" id="GO:0016020">
    <property type="term" value="C:membrane"/>
    <property type="evidence" value="ECO:0007669"/>
    <property type="project" value="TreeGrafter"/>
</dbReference>
<comment type="caution">
    <text evidence="3">The sequence shown here is derived from an EMBL/GenBank/DDBJ whole genome shotgun (WGS) entry which is preliminary data.</text>
</comment>
<evidence type="ECO:0000313" key="3">
    <source>
        <dbReference type="EMBL" id="PWF48823.1"/>
    </source>
</evidence>
<dbReference type="InterPro" id="IPR050879">
    <property type="entry name" value="Acyltransferase_3"/>
</dbReference>
<dbReference type="Pfam" id="PF01757">
    <property type="entry name" value="Acyl_transf_3"/>
    <property type="match status" value="1"/>
</dbReference>
<feature type="transmembrane region" description="Helical" evidence="1">
    <location>
        <begin position="261"/>
        <end position="278"/>
    </location>
</feature>
<feature type="transmembrane region" description="Helical" evidence="1">
    <location>
        <begin position="119"/>
        <end position="140"/>
    </location>
</feature>
<dbReference type="PANTHER" id="PTHR23028:SF53">
    <property type="entry name" value="ACYL_TRANSF_3 DOMAIN-CONTAINING PROTEIN"/>
    <property type="match status" value="1"/>
</dbReference>
<evidence type="ECO:0000313" key="4">
    <source>
        <dbReference type="Proteomes" id="UP000241421"/>
    </source>
</evidence>
<keyword evidence="3" id="KW-0012">Acyltransferase</keyword>
<keyword evidence="1" id="KW-1133">Transmembrane helix</keyword>
<organism evidence="3 4">
    <name type="scientific">Massilia glaciei</name>
    <dbReference type="NCBI Taxonomy" id="1524097"/>
    <lineage>
        <taxon>Bacteria</taxon>
        <taxon>Pseudomonadati</taxon>
        <taxon>Pseudomonadota</taxon>
        <taxon>Betaproteobacteria</taxon>
        <taxon>Burkholderiales</taxon>
        <taxon>Oxalobacteraceae</taxon>
        <taxon>Telluria group</taxon>
        <taxon>Massilia</taxon>
    </lineage>
</organism>
<feature type="transmembrane region" description="Helical" evidence="1">
    <location>
        <begin position="160"/>
        <end position="183"/>
    </location>
</feature>
<reference evidence="3 4" key="1">
    <citation type="submission" date="2018-04" db="EMBL/GenBank/DDBJ databases">
        <title>Massilia violaceinigra sp. nov., a novel purple-pigmented bacterium isolated from Tianshan glacier, Xinjiang, China.</title>
        <authorList>
            <person name="Wang H."/>
        </authorList>
    </citation>
    <scope>NUCLEOTIDE SEQUENCE [LARGE SCALE GENOMIC DNA]</scope>
    <source>
        <strain evidence="3 4">B448-2</strain>
    </source>
</reference>
<gene>
    <name evidence="3" type="ORF">C7C56_009810</name>
</gene>
<dbReference type="AlphaFoldDB" id="A0A2U2HMU9"/>
<evidence type="ECO:0000259" key="2">
    <source>
        <dbReference type="Pfam" id="PF01757"/>
    </source>
</evidence>
<evidence type="ECO:0000256" key="1">
    <source>
        <dbReference type="SAM" id="Phobius"/>
    </source>
</evidence>
<dbReference type="EMBL" id="PXWF02000138">
    <property type="protein sequence ID" value="PWF48823.1"/>
    <property type="molecule type" value="Genomic_DNA"/>
</dbReference>